<feature type="region of interest" description="Disordered" evidence="2">
    <location>
        <begin position="1"/>
        <end position="76"/>
    </location>
</feature>
<dbReference type="GO" id="GO:0030473">
    <property type="term" value="P:nuclear migration along microtubule"/>
    <property type="evidence" value="ECO:0007669"/>
    <property type="project" value="TreeGrafter"/>
</dbReference>
<feature type="compositionally biased region" description="Low complexity" evidence="2">
    <location>
        <begin position="935"/>
        <end position="944"/>
    </location>
</feature>
<dbReference type="GO" id="GO:0005938">
    <property type="term" value="C:cell cortex"/>
    <property type="evidence" value="ECO:0007669"/>
    <property type="project" value="TreeGrafter"/>
</dbReference>
<feature type="compositionally biased region" description="Polar residues" evidence="2">
    <location>
        <begin position="707"/>
        <end position="727"/>
    </location>
</feature>
<organism evidence="3 4">
    <name type="scientific">Ascochyta lentis</name>
    <dbReference type="NCBI Taxonomy" id="205686"/>
    <lineage>
        <taxon>Eukaryota</taxon>
        <taxon>Fungi</taxon>
        <taxon>Dikarya</taxon>
        <taxon>Ascomycota</taxon>
        <taxon>Pezizomycotina</taxon>
        <taxon>Dothideomycetes</taxon>
        <taxon>Pleosporomycetidae</taxon>
        <taxon>Pleosporales</taxon>
        <taxon>Pleosporineae</taxon>
        <taxon>Didymellaceae</taxon>
        <taxon>Ascochyta</taxon>
    </lineage>
</organism>
<keyword evidence="4" id="KW-1185">Reference proteome</keyword>
<feature type="compositionally biased region" description="Basic and acidic residues" evidence="2">
    <location>
        <begin position="976"/>
        <end position="990"/>
    </location>
</feature>
<feature type="compositionally biased region" description="Low complexity" evidence="2">
    <location>
        <begin position="46"/>
        <end position="55"/>
    </location>
</feature>
<reference evidence="3" key="2">
    <citation type="submission" date="2020-09" db="EMBL/GenBank/DDBJ databases">
        <title>Reference genome assembly for Australian Ascochyta lentis isolate Al4.</title>
        <authorList>
            <person name="Lee R.C."/>
            <person name="Farfan-Caceres L.M."/>
            <person name="Debler J.W."/>
            <person name="Williams A.H."/>
            <person name="Henares B.M."/>
        </authorList>
    </citation>
    <scope>NUCLEOTIDE SEQUENCE</scope>
    <source>
        <strain evidence="3">Al4</strain>
    </source>
</reference>
<dbReference type="EMBL" id="RZGK01000009">
    <property type="protein sequence ID" value="KAF9696340.1"/>
    <property type="molecule type" value="Genomic_DNA"/>
</dbReference>
<feature type="compositionally biased region" description="Low complexity" evidence="2">
    <location>
        <begin position="953"/>
        <end position="972"/>
    </location>
</feature>
<dbReference type="Pfam" id="PF08580">
    <property type="entry name" value="KAR9"/>
    <property type="match status" value="1"/>
</dbReference>
<dbReference type="PANTHER" id="PTHR37271:SF1">
    <property type="entry name" value="KARYOGAMY PROTEIN KAR9"/>
    <property type="match status" value="1"/>
</dbReference>
<feature type="coiled-coil region" evidence="1">
    <location>
        <begin position="667"/>
        <end position="694"/>
    </location>
</feature>
<gene>
    <name evidence="3" type="ORF">EKO04_005553</name>
</gene>
<feature type="compositionally biased region" description="Polar residues" evidence="2">
    <location>
        <begin position="865"/>
        <end position="874"/>
    </location>
</feature>
<evidence type="ECO:0000313" key="3">
    <source>
        <dbReference type="EMBL" id="KAF9696340.1"/>
    </source>
</evidence>
<accession>A0A8H7MIW5</accession>
<protein>
    <recommendedName>
        <fullName evidence="5">KAR9-domain-containing protein</fullName>
    </recommendedName>
</protein>
<reference evidence="3" key="1">
    <citation type="submission" date="2018-12" db="EMBL/GenBank/DDBJ databases">
        <authorList>
            <person name="Syme R.A."/>
            <person name="Farfan-Caceres L."/>
            <person name="Lichtenzveig J."/>
        </authorList>
    </citation>
    <scope>NUCLEOTIDE SEQUENCE</scope>
    <source>
        <strain evidence="3">Al4</strain>
    </source>
</reference>
<feature type="compositionally biased region" description="Polar residues" evidence="2">
    <location>
        <begin position="56"/>
        <end position="76"/>
    </location>
</feature>
<name>A0A8H7MIW5_9PLEO</name>
<dbReference type="GO" id="GO:0051293">
    <property type="term" value="P:establishment of spindle localization"/>
    <property type="evidence" value="ECO:0007669"/>
    <property type="project" value="TreeGrafter"/>
</dbReference>
<dbReference type="GO" id="GO:0005816">
    <property type="term" value="C:spindle pole body"/>
    <property type="evidence" value="ECO:0007669"/>
    <property type="project" value="TreeGrafter"/>
</dbReference>
<feature type="compositionally biased region" description="Polar residues" evidence="2">
    <location>
        <begin position="883"/>
        <end position="899"/>
    </location>
</feature>
<feature type="compositionally biased region" description="Low complexity" evidence="2">
    <location>
        <begin position="900"/>
        <end position="910"/>
    </location>
</feature>
<dbReference type="GO" id="GO:0043332">
    <property type="term" value="C:mating projection tip"/>
    <property type="evidence" value="ECO:0007669"/>
    <property type="project" value="TreeGrafter"/>
</dbReference>
<sequence length="1016" mass="110484">MTQNSLRGPAAENDPMSSLHTLHLVDSPASSEVAATATPPDPPAPASSTTASSSPRTQLARTASNSSSTILDSTTKLARNVSPGLLARMKFLNQPSAHDNPSKNAPSPSAIGRIAEHKIKHLDDFHSTKRTFSIERRGTAWSTGTASQFGTPLIPQLTGESVPALVMERDLESDMSSVISTSDRVLPSESEAETDDVLDMQKYRLPDITKTKSLSQTIAESDTAPVADLTRPPTPPPKDASPPRIEDEVSVLDNHNDVDVASYFARRHLHRTNSIYTLSKASFSNQIQQLTSMKLPPTTIASEITALPSSTLAGRALHSSANDIRLWMAKATEVLNGLDADDDVEWAAAAGREGLADVDAAIGKFEGLVTVYITAIEDLQSRPDIALLPLKDQTTLVTQMEEIVGNWTEIKRTLKGIKNQVEIAMEWEELWNSVLGEIGAEVETLSRLVFEMEERRHRVISDSVAESAEKFDIADLETIVETPRQNKIHNNRLSMPPTLTVLSPISPIPQIEQESSRLLEIFAKLQPLRASLDFLPMRLASFEMRASTMFPSACDELMRRKDQLEKQEKNLEAEADALREELGEDKWVHSFRQAGSKAVAMYDSCMKSIERLQQAIDDGDDEKLGSRISTYKDKRDHYPPSMKRVLELIDIEMKHRSTVNGEILRIQQDVRQKMSDLEREIQQMDAIMDDVSASRKLRDSVSTVLSARTEASSAVDTPGSSPASSVVMSRKGSDYGSVTPAGRKSRQSSTSTTKSSLPPNRRYSSLPVVPGSTTRKSLPATYLEPTIARAMASTPTRNARSSTPATERPSNKPRWNASTNMRDTVVGHHHKPLPATPLRSVSGQSSIPVRSPLGRSSMLSPPPSVHSTTATPAKSSLRRPVASTLQPPSTPLKSPTFAHSSSPSGTPSSGRRVTIAEDESNPSTEDSPVARRAARPASAMNSRRTSLLPMPKPSTTSASTLTPASTPARTTSRLGNAEEGRKSRAGDGRSSRVSGRQSSLGVSGRQSSAGDRPVWR</sequence>
<comment type="caution">
    <text evidence="3">The sequence shown here is derived from an EMBL/GenBank/DDBJ whole genome shotgun (WGS) entry which is preliminary data.</text>
</comment>
<feature type="compositionally biased region" description="Polar residues" evidence="2">
    <location>
        <begin position="793"/>
        <end position="805"/>
    </location>
</feature>
<dbReference type="OrthoDB" id="5559380at2759"/>
<feature type="compositionally biased region" description="Low complexity" evidence="2">
    <location>
        <begin position="747"/>
        <end position="756"/>
    </location>
</feature>
<feature type="compositionally biased region" description="Polar residues" evidence="2">
    <location>
        <begin position="839"/>
        <end position="848"/>
    </location>
</feature>
<dbReference type="PANTHER" id="PTHR37271">
    <property type="entry name" value="KARYOGAMY PROTEIN KAR9"/>
    <property type="match status" value="1"/>
</dbReference>
<dbReference type="AlphaFoldDB" id="A0A8H7MIW5"/>
<dbReference type="GO" id="GO:0031578">
    <property type="term" value="P:mitotic spindle orientation checkpoint signaling"/>
    <property type="evidence" value="ECO:0007669"/>
    <property type="project" value="TreeGrafter"/>
</dbReference>
<dbReference type="Proteomes" id="UP000651452">
    <property type="component" value="Unassembled WGS sequence"/>
</dbReference>
<dbReference type="InterPro" id="IPR013889">
    <property type="entry name" value="Karyogamy_KAR9"/>
</dbReference>
<feature type="compositionally biased region" description="Low complexity" evidence="2">
    <location>
        <begin position="991"/>
        <end position="1009"/>
    </location>
</feature>
<evidence type="ECO:0000313" key="4">
    <source>
        <dbReference type="Proteomes" id="UP000651452"/>
    </source>
</evidence>
<evidence type="ECO:0000256" key="2">
    <source>
        <dbReference type="SAM" id="MobiDB-lite"/>
    </source>
</evidence>
<feature type="region of interest" description="Disordered" evidence="2">
    <location>
        <begin position="214"/>
        <end position="245"/>
    </location>
</feature>
<feature type="coiled-coil region" evidence="1">
    <location>
        <begin position="554"/>
        <end position="584"/>
    </location>
</feature>
<evidence type="ECO:0008006" key="5">
    <source>
        <dbReference type="Google" id="ProtNLM"/>
    </source>
</evidence>
<feature type="region of interest" description="Disordered" evidence="2">
    <location>
        <begin position="707"/>
        <end position="1016"/>
    </location>
</feature>
<evidence type="ECO:0000256" key="1">
    <source>
        <dbReference type="SAM" id="Coils"/>
    </source>
</evidence>
<proteinExistence type="predicted"/>
<keyword evidence="1" id="KW-0175">Coiled coil</keyword>